<dbReference type="InParanoid" id="G4YRJ3"/>
<sequence>MTIIALGICAQCQALPGCRDYTCGKDRMVVKAGATSADIYPASVDAMCGLGSGIDYVGSDIGSKLAGTTRECCAICQGWNGCRAFSWKTGVCYCCR</sequence>
<dbReference type="InterPro" id="IPR003609">
    <property type="entry name" value="Pan_app"/>
</dbReference>
<dbReference type="KEGG" id="psoj:PHYSODRAFT_483284"/>
<dbReference type="PROSITE" id="PS50948">
    <property type="entry name" value="PAN"/>
    <property type="match status" value="1"/>
</dbReference>
<evidence type="ECO:0000313" key="2">
    <source>
        <dbReference type="EMBL" id="EGZ23458.1"/>
    </source>
</evidence>
<dbReference type="Proteomes" id="UP000002640">
    <property type="component" value="Unassembled WGS sequence"/>
</dbReference>
<name>G4YRJ3_PHYSP</name>
<gene>
    <name evidence="2" type="ORF">PHYSODRAFT_483284</name>
</gene>
<dbReference type="EMBL" id="JH159152">
    <property type="protein sequence ID" value="EGZ23458.1"/>
    <property type="molecule type" value="Genomic_DNA"/>
</dbReference>
<dbReference type="SMR" id="G4YRJ3"/>
<evidence type="ECO:0000259" key="1">
    <source>
        <dbReference type="PROSITE" id="PS50948"/>
    </source>
</evidence>
<organism evidence="2 3">
    <name type="scientific">Phytophthora sojae (strain P6497)</name>
    <name type="common">Soybean stem and root rot agent</name>
    <name type="synonym">Phytophthora megasperma f. sp. glycines</name>
    <dbReference type="NCBI Taxonomy" id="1094619"/>
    <lineage>
        <taxon>Eukaryota</taxon>
        <taxon>Sar</taxon>
        <taxon>Stramenopiles</taxon>
        <taxon>Oomycota</taxon>
        <taxon>Peronosporomycetes</taxon>
        <taxon>Peronosporales</taxon>
        <taxon>Peronosporaceae</taxon>
        <taxon>Phytophthora</taxon>
    </lineage>
</organism>
<dbReference type="Gene3D" id="3.50.4.10">
    <property type="entry name" value="Hepatocyte Growth Factor"/>
    <property type="match status" value="1"/>
</dbReference>
<dbReference type="AlphaFoldDB" id="G4YRJ3"/>
<evidence type="ECO:0000313" key="3">
    <source>
        <dbReference type="Proteomes" id="UP000002640"/>
    </source>
</evidence>
<dbReference type="GeneID" id="20655603"/>
<protein>
    <recommendedName>
        <fullName evidence="1">Apple domain-containing protein</fullName>
    </recommendedName>
</protein>
<dbReference type="RefSeq" id="XP_009518746.1">
    <property type="nucleotide sequence ID" value="XM_009520451.1"/>
</dbReference>
<accession>G4YRJ3</accession>
<proteinExistence type="predicted"/>
<feature type="domain" description="Apple" evidence="1">
    <location>
        <begin position="48"/>
        <end position="96"/>
    </location>
</feature>
<reference evidence="2 3" key="1">
    <citation type="journal article" date="2006" name="Science">
        <title>Phytophthora genome sequences uncover evolutionary origins and mechanisms of pathogenesis.</title>
        <authorList>
            <person name="Tyler B.M."/>
            <person name="Tripathy S."/>
            <person name="Zhang X."/>
            <person name="Dehal P."/>
            <person name="Jiang R.H."/>
            <person name="Aerts A."/>
            <person name="Arredondo F.D."/>
            <person name="Baxter L."/>
            <person name="Bensasson D."/>
            <person name="Beynon J.L."/>
            <person name="Chapman J."/>
            <person name="Damasceno C.M."/>
            <person name="Dorrance A.E."/>
            <person name="Dou D."/>
            <person name="Dickerman A.W."/>
            <person name="Dubchak I.L."/>
            <person name="Garbelotto M."/>
            <person name="Gijzen M."/>
            <person name="Gordon S.G."/>
            <person name="Govers F."/>
            <person name="Grunwald N.J."/>
            <person name="Huang W."/>
            <person name="Ivors K.L."/>
            <person name="Jones R.W."/>
            <person name="Kamoun S."/>
            <person name="Krampis K."/>
            <person name="Lamour K.H."/>
            <person name="Lee M.K."/>
            <person name="McDonald W.H."/>
            <person name="Medina M."/>
            <person name="Meijer H.J."/>
            <person name="Nordberg E.K."/>
            <person name="Maclean D.J."/>
            <person name="Ospina-Giraldo M.D."/>
            <person name="Morris P.F."/>
            <person name="Phuntumart V."/>
            <person name="Putnam N.H."/>
            <person name="Rash S."/>
            <person name="Rose J.K."/>
            <person name="Sakihama Y."/>
            <person name="Salamov A.A."/>
            <person name="Savidor A."/>
            <person name="Scheuring C.F."/>
            <person name="Smith B.M."/>
            <person name="Sobral B.W."/>
            <person name="Terry A."/>
            <person name="Torto-Alalibo T.A."/>
            <person name="Win J."/>
            <person name="Xu Z."/>
            <person name="Zhang H."/>
            <person name="Grigoriev I.V."/>
            <person name="Rokhsar D.S."/>
            <person name="Boore J.L."/>
        </authorList>
    </citation>
    <scope>NUCLEOTIDE SEQUENCE [LARGE SCALE GENOMIC DNA]</scope>
    <source>
        <strain evidence="2 3">P6497</strain>
    </source>
</reference>
<keyword evidence="3" id="KW-1185">Reference proteome</keyword>